<evidence type="ECO:0000313" key="3">
    <source>
        <dbReference type="EMBL" id="KAK3022827.1"/>
    </source>
</evidence>
<name>A0AA88W8A5_9ASTE</name>
<evidence type="ECO:0000259" key="2">
    <source>
        <dbReference type="Pfam" id="PF12819"/>
    </source>
</evidence>
<gene>
    <name evidence="3" type="ORF">RJ639_046647</name>
</gene>
<dbReference type="GO" id="GO:0016020">
    <property type="term" value="C:membrane"/>
    <property type="evidence" value="ECO:0007669"/>
    <property type="project" value="UniProtKB-SubCell"/>
</dbReference>
<dbReference type="Proteomes" id="UP001188597">
    <property type="component" value="Unassembled WGS sequence"/>
</dbReference>
<proteinExistence type="predicted"/>
<evidence type="ECO:0000256" key="1">
    <source>
        <dbReference type="ARBA" id="ARBA00004167"/>
    </source>
</evidence>
<organism evidence="3 4">
    <name type="scientific">Escallonia herrerae</name>
    <dbReference type="NCBI Taxonomy" id="1293975"/>
    <lineage>
        <taxon>Eukaryota</taxon>
        <taxon>Viridiplantae</taxon>
        <taxon>Streptophyta</taxon>
        <taxon>Embryophyta</taxon>
        <taxon>Tracheophyta</taxon>
        <taxon>Spermatophyta</taxon>
        <taxon>Magnoliopsida</taxon>
        <taxon>eudicotyledons</taxon>
        <taxon>Gunneridae</taxon>
        <taxon>Pentapetalae</taxon>
        <taxon>asterids</taxon>
        <taxon>campanulids</taxon>
        <taxon>Escalloniales</taxon>
        <taxon>Escalloniaceae</taxon>
        <taxon>Escallonia</taxon>
    </lineage>
</organism>
<accession>A0AA88W8A5</accession>
<protein>
    <recommendedName>
        <fullName evidence="2">Malectin-like domain-containing protein</fullName>
    </recommendedName>
</protein>
<dbReference type="InterPro" id="IPR024788">
    <property type="entry name" value="Malectin-like_Carb-bd_dom"/>
</dbReference>
<dbReference type="Pfam" id="PF12819">
    <property type="entry name" value="Malectin_like"/>
    <property type="match status" value="1"/>
</dbReference>
<comment type="caution">
    <text evidence="3">The sequence shown here is derived from an EMBL/GenBank/DDBJ whole genome shotgun (WGS) entry which is preliminary data.</text>
</comment>
<reference evidence="3" key="1">
    <citation type="submission" date="2022-12" db="EMBL/GenBank/DDBJ databases">
        <title>Draft genome assemblies for two species of Escallonia (Escalloniales).</title>
        <authorList>
            <person name="Chanderbali A."/>
            <person name="Dervinis C."/>
            <person name="Anghel I."/>
            <person name="Soltis D."/>
            <person name="Soltis P."/>
            <person name="Zapata F."/>
        </authorList>
    </citation>
    <scope>NUCLEOTIDE SEQUENCE</scope>
    <source>
        <strain evidence="3">UCBG64.0493</strain>
        <tissue evidence="3">Leaf</tissue>
    </source>
</reference>
<dbReference type="AlphaFoldDB" id="A0AA88W8A5"/>
<evidence type="ECO:0000313" key="4">
    <source>
        <dbReference type="Proteomes" id="UP001188597"/>
    </source>
</evidence>
<sequence length="138" mass="15661">MATYILVTPNVQQGCKAKETKLDLYLAGGSRYYIRTFIVYDNFNGKSHSLSFDLSVEGNLVFSWCSPWQEDVSRSSAYSDLIEFVSNGEADICFYSIATGLPGHRVVRAHTNRSSLVRLRFDGKQHDSNELRQVDLRL</sequence>
<comment type="subcellular location">
    <subcellularLocation>
        <location evidence="1">Membrane</location>
        <topology evidence="1">Single-pass membrane protein</topology>
    </subcellularLocation>
</comment>
<dbReference type="EMBL" id="JAVXUP010000690">
    <property type="protein sequence ID" value="KAK3022827.1"/>
    <property type="molecule type" value="Genomic_DNA"/>
</dbReference>
<feature type="domain" description="Malectin-like" evidence="2">
    <location>
        <begin position="24"/>
        <end position="102"/>
    </location>
</feature>
<keyword evidence="4" id="KW-1185">Reference proteome</keyword>